<name>A0A0A0NNW6_STRRN</name>
<dbReference type="EMBL" id="QYCY01000004">
    <property type="protein sequence ID" value="RLV71872.1"/>
    <property type="molecule type" value="Genomic_DNA"/>
</dbReference>
<dbReference type="Proteomes" id="UP000281594">
    <property type="component" value="Unassembled WGS sequence"/>
</dbReference>
<sequence>MREPEEAFGDGQAAIEELRAKAEDRGFAYSTEVAMPNRRVVHSWPYVGGSRGCPDTPNRAMPERASAGDRCAGTGEWRSRSVEM</sequence>
<evidence type="ECO:0000313" key="2">
    <source>
        <dbReference type="EMBL" id="RLV71872.1"/>
    </source>
</evidence>
<comment type="caution">
    <text evidence="2">The sequence shown here is derived from an EMBL/GenBank/DDBJ whole genome shotgun (WGS) entry which is preliminary data.</text>
</comment>
<protein>
    <submittedName>
        <fullName evidence="2">Uncharacterized protein</fullName>
    </submittedName>
</protein>
<dbReference type="AlphaFoldDB" id="A0A0A0NNW6"/>
<organism evidence="2 3">
    <name type="scientific">Streptomyces rapamycinicus (strain ATCC 29253 / DSM 41530 / NRRL 5491 / AYB-994)</name>
    <name type="common">Streptomyces hygroscopicus (strain ATCC 29253)</name>
    <dbReference type="NCBI Taxonomy" id="1343740"/>
    <lineage>
        <taxon>Bacteria</taxon>
        <taxon>Bacillati</taxon>
        <taxon>Actinomycetota</taxon>
        <taxon>Actinomycetes</taxon>
        <taxon>Kitasatosporales</taxon>
        <taxon>Streptomycetaceae</taxon>
        <taxon>Streptomyces</taxon>
        <taxon>Streptomyces violaceusniger group</taxon>
    </lineage>
</organism>
<dbReference type="KEGG" id="src:M271_49625"/>
<reference evidence="2 3" key="1">
    <citation type="journal article" date="2018" name="J. Biol. Chem.">
        <title>Discovery of the actinoplanic acid pathway in Streptomyces rapamycinicus reveals a genetically conserved synergism with rapamycin.</title>
        <authorList>
            <person name="Mrak P."/>
            <person name="Krastel P."/>
            <person name="Pivk Lukancic P."/>
            <person name="Tao J."/>
            <person name="Pistorius D."/>
            <person name="Moore C.M."/>
        </authorList>
    </citation>
    <scope>NUCLEOTIDE SEQUENCE [LARGE SCALE GENOMIC DNA]</scope>
    <source>
        <strain evidence="2 3">NRRL 5491</strain>
    </source>
</reference>
<evidence type="ECO:0000313" key="3">
    <source>
        <dbReference type="Proteomes" id="UP000281594"/>
    </source>
</evidence>
<gene>
    <name evidence="2" type="ORF">D3C57_145135</name>
</gene>
<accession>A0A0A0NNW6</accession>
<evidence type="ECO:0000256" key="1">
    <source>
        <dbReference type="SAM" id="MobiDB-lite"/>
    </source>
</evidence>
<proteinExistence type="predicted"/>
<feature type="region of interest" description="Disordered" evidence="1">
    <location>
        <begin position="54"/>
        <end position="84"/>
    </location>
</feature>
<dbReference type="HOGENOM" id="CLU_2526175_0_0_11"/>